<evidence type="ECO:0000259" key="5">
    <source>
        <dbReference type="PROSITE" id="PS51352"/>
    </source>
</evidence>
<dbReference type="InterPro" id="IPR050553">
    <property type="entry name" value="Thioredoxin_ResA/DsbE_sf"/>
</dbReference>
<dbReference type="Proteomes" id="UP000023268">
    <property type="component" value="Unassembled WGS sequence"/>
</dbReference>
<evidence type="ECO:0000313" key="6">
    <source>
        <dbReference type="EMBL" id="EYC52405.1"/>
    </source>
</evidence>
<dbReference type="OrthoDB" id="9811352at2"/>
<dbReference type="STRING" id="1458275.AZ34_16005"/>
<sequence length="177" mass="19316">MERRHLLYAGAGLAAAGAGATWAWWRLRPQTLSADAGAEVMAQFWGLTLDTPQGGRLDLGRLRGKPLLINFWATWCPPCVEELPLLNAFHRQNAAYGWQIVGIAVDRLAPVQNFLQRLPLDFPVVLSGMDGLNLSKQFGNQTGGLPFTVLVGADGAILNRKIGKLSEADLAQWRELG</sequence>
<feature type="domain" description="Thioredoxin" evidence="5">
    <location>
        <begin position="21"/>
        <end position="177"/>
    </location>
</feature>
<evidence type="ECO:0000313" key="7">
    <source>
        <dbReference type="Proteomes" id="UP000023268"/>
    </source>
</evidence>
<evidence type="ECO:0000256" key="4">
    <source>
        <dbReference type="SAM" id="Phobius"/>
    </source>
</evidence>
<keyword evidence="4" id="KW-1133">Transmembrane helix</keyword>
<evidence type="ECO:0000256" key="1">
    <source>
        <dbReference type="ARBA" id="ARBA00004196"/>
    </source>
</evidence>
<dbReference type="EMBL" id="JEMG01000001">
    <property type="protein sequence ID" value="EYC52405.1"/>
    <property type="molecule type" value="Genomic_DNA"/>
</dbReference>
<keyword evidence="3" id="KW-0676">Redox-active center</keyword>
<gene>
    <name evidence="6" type="ORF">AZ34_16005</name>
</gene>
<keyword evidence="4" id="KW-0812">Transmembrane</keyword>
<comment type="caution">
    <text evidence="6">The sequence shown here is derived from an EMBL/GenBank/DDBJ whole genome shotgun (WGS) entry which is preliminary data.</text>
</comment>
<reference evidence="6 7" key="1">
    <citation type="submission" date="2014-02" db="EMBL/GenBank/DDBJ databases">
        <title>Draft Genome of Hylemonella gracilis isolated from the Niagara River.</title>
        <authorList>
            <person name="Pawlowski D.R."/>
            <person name="Koudelka G.B."/>
        </authorList>
    </citation>
    <scope>NUCLEOTIDE SEQUENCE [LARGE SCALE GENOMIC DNA]</scope>
    <source>
        <strain evidence="6 7">Niagara R</strain>
    </source>
</reference>
<dbReference type="InterPro" id="IPR017937">
    <property type="entry name" value="Thioredoxin_CS"/>
</dbReference>
<proteinExistence type="predicted"/>
<dbReference type="PANTHER" id="PTHR42852">
    <property type="entry name" value="THIOL:DISULFIDE INTERCHANGE PROTEIN DSBE"/>
    <property type="match status" value="1"/>
</dbReference>
<comment type="subcellular location">
    <subcellularLocation>
        <location evidence="1">Cell envelope</location>
    </subcellularLocation>
</comment>
<dbReference type="Gene3D" id="3.40.30.10">
    <property type="entry name" value="Glutaredoxin"/>
    <property type="match status" value="1"/>
</dbReference>
<keyword evidence="2" id="KW-0201">Cytochrome c-type biogenesis</keyword>
<dbReference type="GO" id="GO:0030313">
    <property type="term" value="C:cell envelope"/>
    <property type="evidence" value="ECO:0007669"/>
    <property type="project" value="UniProtKB-SubCell"/>
</dbReference>
<name>A0A016XKG6_9BURK</name>
<dbReference type="PANTHER" id="PTHR42852:SF13">
    <property type="entry name" value="PROTEIN DIPZ"/>
    <property type="match status" value="1"/>
</dbReference>
<dbReference type="PROSITE" id="PS00194">
    <property type="entry name" value="THIOREDOXIN_1"/>
    <property type="match status" value="1"/>
</dbReference>
<dbReference type="CDD" id="cd02966">
    <property type="entry name" value="TlpA_like_family"/>
    <property type="match status" value="1"/>
</dbReference>
<keyword evidence="4" id="KW-0472">Membrane</keyword>
<organism evidence="6 7">
    <name type="scientific">Hylemonella gracilis str. Niagara R</name>
    <dbReference type="NCBI Taxonomy" id="1458275"/>
    <lineage>
        <taxon>Bacteria</taxon>
        <taxon>Pseudomonadati</taxon>
        <taxon>Pseudomonadota</taxon>
        <taxon>Betaproteobacteria</taxon>
        <taxon>Burkholderiales</taxon>
        <taxon>Comamonadaceae</taxon>
        <taxon>Hylemonella</taxon>
    </lineage>
</organism>
<evidence type="ECO:0000256" key="3">
    <source>
        <dbReference type="ARBA" id="ARBA00023284"/>
    </source>
</evidence>
<protein>
    <submittedName>
        <fullName evidence="6">Alkyl hydroperoxide reductase</fullName>
    </submittedName>
</protein>
<dbReference type="InterPro" id="IPR013766">
    <property type="entry name" value="Thioredoxin_domain"/>
</dbReference>
<dbReference type="InterPro" id="IPR036249">
    <property type="entry name" value="Thioredoxin-like_sf"/>
</dbReference>
<dbReference type="PROSITE" id="PS51352">
    <property type="entry name" value="THIOREDOXIN_2"/>
    <property type="match status" value="1"/>
</dbReference>
<dbReference type="AlphaFoldDB" id="A0A016XKG6"/>
<dbReference type="eggNOG" id="COG0526">
    <property type="taxonomic scope" value="Bacteria"/>
</dbReference>
<dbReference type="GO" id="GO:0015036">
    <property type="term" value="F:disulfide oxidoreductase activity"/>
    <property type="evidence" value="ECO:0007669"/>
    <property type="project" value="UniProtKB-ARBA"/>
</dbReference>
<accession>A0A016XKG6</accession>
<dbReference type="InterPro" id="IPR013740">
    <property type="entry name" value="Redoxin"/>
</dbReference>
<dbReference type="Pfam" id="PF08534">
    <property type="entry name" value="Redoxin"/>
    <property type="match status" value="1"/>
</dbReference>
<feature type="transmembrane region" description="Helical" evidence="4">
    <location>
        <begin position="6"/>
        <end position="25"/>
    </location>
</feature>
<evidence type="ECO:0000256" key="2">
    <source>
        <dbReference type="ARBA" id="ARBA00022748"/>
    </source>
</evidence>
<dbReference type="GO" id="GO:0017004">
    <property type="term" value="P:cytochrome complex assembly"/>
    <property type="evidence" value="ECO:0007669"/>
    <property type="project" value="UniProtKB-KW"/>
</dbReference>
<dbReference type="SUPFAM" id="SSF52833">
    <property type="entry name" value="Thioredoxin-like"/>
    <property type="match status" value="1"/>
</dbReference>